<dbReference type="OrthoDB" id="421038at2759"/>
<keyword evidence="11" id="KW-0808">Transferase</keyword>
<feature type="region of interest" description="Disordered" evidence="12">
    <location>
        <begin position="715"/>
        <end position="775"/>
    </location>
</feature>
<dbReference type="PANTHER" id="PTHR31468:SF2">
    <property type="entry name" value="1,3-BETA-GLUCANOSYLTRANSFERASE GAS1"/>
    <property type="match status" value="1"/>
</dbReference>
<evidence type="ECO:0000256" key="9">
    <source>
        <dbReference type="ARBA" id="ARBA00023288"/>
    </source>
</evidence>
<evidence type="ECO:0000259" key="13">
    <source>
        <dbReference type="PROSITE" id="PS50102"/>
    </source>
</evidence>
<dbReference type="Pfam" id="PF03198">
    <property type="entry name" value="Glyco_hydro_72"/>
    <property type="match status" value="1"/>
</dbReference>
<dbReference type="PROSITE" id="PS50102">
    <property type="entry name" value="RRM"/>
    <property type="match status" value="1"/>
</dbReference>
<keyword evidence="5 11" id="KW-0732">Signal</keyword>
<dbReference type="GO" id="GO:0071970">
    <property type="term" value="P:fungal-type cell wall (1-&gt;3)-beta-D-glucan biosynthetic process"/>
    <property type="evidence" value="ECO:0007669"/>
    <property type="project" value="TreeGrafter"/>
</dbReference>
<dbReference type="InterPro" id="IPR000504">
    <property type="entry name" value="RRM_dom"/>
</dbReference>
<feature type="signal peptide" evidence="11">
    <location>
        <begin position="1"/>
        <end position="24"/>
    </location>
</feature>
<evidence type="ECO:0000256" key="6">
    <source>
        <dbReference type="ARBA" id="ARBA00023136"/>
    </source>
</evidence>
<keyword evidence="15" id="KW-1185">Reference proteome</keyword>
<dbReference type="Gene3D" id="3.20.20.80">
    <property type="entry name" value="Glycosidases"/>
    <property type="match status" value="1"/>
</dbReference>
<keyword evidence="10" id="KW-0694">RNA-binding</keyword>
<evidence type="ECO:0000256" key="12">
    <source>
        <dbReference type="SAM" id="MobiDB-lite"/>
    </source>
</evidence>
<dbReference type="GO" id="GO:0031505">
    <property type="term" value="P:fungal-type cell wall organization"/>
    <property type="evidence" value="ECO:0007669"/>
    <property type="project" value="TreeGrafter"/>
</dbReference>
<gene>
    <name evidence="14" type="ORF">H1R20_g3486</name>
</gene>
<feature type="domain" description="RRM" evidence="13">
    <location>
        <begin position="525"/>
        <end position="595"/>
    </location>
</feature>
<dbReference type="InterPro" id="IPR004886">
    <property type="entry name" value="Glucanosyltransferase"/>
</dbReference>
<evidence type="ECO:0000256" key="4">
    <source>
        <dbReference type="ARBA" id="ARBA00022622"/>
    </source>
</evidence>
<sequence>MLVTLRPAAALAVVASLFAARVHAIPQISRTGRYLYQDDGTRFYIKGIAYQEQGEVIESDDNHFLEPSTFVDPLAIPAACTRDVEYLRQASINTIRVYSVNSSLNHDACMKTFSDAGIYTIIDLALPMNGSIDRLAPSWSSNILDQYLRTIDVFSQYDNVLAYNIGNEVVLGDSTQIAPYVKAAARDTKAYLQSKGLNTLVGYAAINGASTFRNTLADYLSCGSEGTAIDLYGLNDYSWCGDSSFEGSYSGVTTQFADYNVVAYLSEYGCISSPPRLWTEATALFSAQMSDVWSGGIAFSYFPAASAAGQFGMVTVSADGNTITTSADWDRLVTQYGANTGPNTPAQGSASASTYPTCPSETTFLGSNTLPPTPNEAACGCLESALSCQFTPNTRNYSVIAGELINTGCSLLGEAGGSCLEIGGDGQTGVYGRVSACDPTIKLSYIMSQYYEANGRNAQACSFAGNGTVNADSTAAAAAAASSCIASPSATFVPQRPTFPLCVDASVNGGNKPEGYRGEKQIKPNKVYIGGLPENTRQEDLQNCFGKLGKIVNIELKVGYGFVEFDSREAAEESVAKYNEGYFMGQKIRVELSHGGGRTAKYAGEPGACFRCGQQGHWASVIILHGICPEMTTRHLVIHLPVKCVMTTNLLPSVNIAGLLRRAIETIHLHLPGDVNTMTTGVGLLFRNVIGMVLHLHLRQLTMAGAMALPPPDSYRGYSGPPPPAPAGYERYDRRPAERYGPPQSYQLPPAGGRPRTPPARDYDRPAPPRQALLD</sequence>
<evidence type="ECO:0000256" key="11">
    <source>
        <dbReference type="RuleBase" id="RU361209"/>
    </source>
</evidence>
<comment type="subcellular location">
    <subcellularLocation>
        <location evidence="1">Cell envelope</location>
    </subcellularLocation>
    <subcellularLocation>
        <location evidence="11">Cell membrane</location>
        <topology evidence="11">Lipid-anchor</topology>
        <topology evidence="11">GPI-anchor</topology>
    </subcellularLocation>
    <subcellularLocation>
        <location evidence="2">Membrane</location>
        <topology evidence="2">Lipid-anchor</topology>
        <topology evidence="2">GPI-anchor</topology>
    </subcellularLocation>
</comment>
<dbReference type="GO" id="GO:0003723">
    <property type="term" value="F:RNA binding"/>
    <property type="evidence" value="ECO:0007669"/>
    <property type="project" value="UniProtKB-UniRule"/>
</dbReference>
<keyword evidence="9 11" id="KW-0449">Lipoprotein</keyword>
<dbReference type="SMART" id="SM00360">
    <property type="entry name" value="RRM"/>
    <property type="match status" value="1"/>
</dbReference>
<feature type="chain" id="PRO_5041021454" description="1,3-beta-glucanosyltransferase" evidence="11">
    <location>
        <begin position="25"/>
        <end position="775"/>
    </location>
</feature>
<dbReference type="Proteomes" id="UP001140091">
    <property type="component" value="Unassembled WGS sequence"/>
</dbReference>
<dbReference type="InterPro" id="IPR017853">
    <property type="entry name" value="GH"/>
</dbReference>
<dbReference type="GO" id="GO:0042124">
    <property type="term" value="F:1,3-beta-glucanosyltransferase activity"/>
    <property type="evidence" value="ECO:0007669"/>
    <property type="project" value="TreeGrafter"/>
</dbReference>
<protein>
    <recommendedName>
        <fullName evidence="11">1,3-beta-glucanosyltransferase</fullName>
        <ecNumber evidence="11">2.4.1.-</ecNumber>
    </recommendedName>
</protein>
<keyword evidence="8" id="KW-0325">Glycoprotein</keyword>
<dbReference type="EC" id="2.4.1.-" evidence="11"/>
<reference evidence="14" key="1">
    <citation type="submission" date="2022-06" db="EMBL/GenBank/DDBJ databases">
        <title>Genome Sequence of Candolleomyces eurysporus.</title>
        <authorList>
            <person name="Buettner E."/>
        </authorList>
    </citation>
    <scope>NUCLEOTIDE SEQUENCE</scope>
    <source>
        <strain evidence="14">VTCC 930004</strain>
    </source>
</reference>
<dbReference type="SMART" id="SM00768">
    <property type="entry name" value="X8"/>
    <property type="match status" value="1"/>
</dbReference>
<evidence type="ECO:0000256" key="1">
    <source>
        <dbReference type="ARBA" id="ARBA00004196"/>
    </source>
</evidence>
<dbReference type="Gene3D" id="3.30.70.330">
    <property type="match status" value="1"/>
</dbReference>
<evidence type="ECO:0000256" key="8">
    <source>
        <dbReference type="ARBA" id="ARBA00023180"/>
    </source>
</evidence>
<evidence type="ECO:0000313" key="14">
    <source>
        <dbReference type="EMBL" id="KAJ2933599.1"/>
    </source>
</evidence>
<evidence type="ECO:0000256" key="10">
    <source>
        <dbReference type="PROSITE-ProRule" id="PRU00176"/>
    </source>
</evidence>
<evidence type="ECO:0000256" key="2">
    <source>
        <dbReference type="ARBA" id="ARBA00004589"/>
    </source>
</evidence>
<comment type="function">
    <text evidence="11">Splits internally a 1,3-beta-glucan molecule and transfers the newly generated reducing end (the donor) to the non-reducing end of another 1,3-beta-glucan molecule (the acceptor) forming a 1,3-beta linkage, resulting in the elongation of 1,3-beta-glucan chains in the cell wall.</text>
</comment>
<dbReference type="InterPro" id="IPR012677">
    <property type="entry name" value="Nucleotide-bd_a/b_plait_sf"/>
</dbReference>
<name>A0A9W8JIR8_9AGAR</name>
<evidence type="ECO:0000256" key="3">
    <source>
        <dbReference type="ARBA" id="ARBA00007528"/>
    </source>
</evidence>
<dbReference type="Pfam" id="PF00076">
    <property type="entry name" value="RRM_1"/>
    <property type="match status" value="1"/>
</dbReference>
<feature type="non-terminal residue" evidence="14">
    <location>
        <position position="1"/>
    </location>
</feature>
<dbReference type="EMBL" id="JANBPK010000739">
    <property type="protein sequence ID" value="KAJ2933599.1"/>
    <property type="molecule type" value="Genomic_DNA"/>
</dbReference>
<dbReference type="SUPFAM" id="SSF54928">
    <property type="entry name" value="RNA-binding domain, RBD"/>
    <property type="match status" value="1"/>
</dbReference>
<dbReference type="Gene3D" id="1.20.58.1040">
    <property type="match status" value="1"/>
</dbReference>
<comment type="caution">
    <text evidence="14">The sequence shown here is derived from an EMBL/GenBank/DDBJ whole genome shotgun (WGS) entry which is preliminary data.</text>
</comment>
<dbReference type="AlphaFoldDB" id="A0A9W8JIR8"/>
<accession>A0A9W8JIR8</accession>
<proteinExistence type="inferred from homology"/>
<keyword evidence="7" id="KW-1015">Disulfide bond</keyword>
<dbReference type="GO" id="GO:0098552">
    <property type="term" value="C:side of membrane"/>
    <property type="evidence" value="ECO:0007669"/>
    <property type="project" value="UniProtKB-KW"/>
</dbReference>
<evidence type="ECO:0000313" key="15">
    <source>
        <dbReference type="Proteomes" id="UP001140091"/>
    </source>
</evidence>
<keyword evidence="4 11" id="KW-0336">GPI-anchor</keyword>
<comment type="similarity">
    <text evidence="3 11">Belongs to the glycosyl hydrolase 72 family.</text>
</comment>
<dbReference type="PANTHER" id="PTHR31468">
    <property type="entry name" value="1,3-BETA-GLUCANOSYLTRANSFERASE GAS1"/>
    <property type="match status" value="1"/>
</dbReference>
<dbReference type="Pfam" id="PF07983">
    <property type="entry name" value="X8"/>
    <property type="match status" value="1"/>
</dbReference>
<evidence type="ECO:0000256" key="7">
    <source>
        <dbReference type="ARBA" id="ARBA00023157"/>
    </source>
</evidence>
<organism evidence="14 15">
    <name type="scientific">Candolleomyces eurysporus</name>
    <dbReference type="NCBI Taxonomy" id="2828524"/>
    <lineage>
        <taxon>Eukaryota</taxon>
        <taxon>Fungi</taxon>
        <taxon>Dikarya</taxon>
        <taxon>Basidiomycota</taxon>
        <taxon>Agaricomycotina</taxon>
        <taxon>Agaricomycetes</taxon>
        <taxon>Agaricomycetidae</taxon>
        <taxon>Agaricales</taxon>
        <taxon>Agaricineae</taxon>
        <taxon>Psathyrellaceae</taxon>
        <taxon>Candolleomyces</taxon>
    </lineage>
</organism>
<dbReference type="SUPFAM" id="SSF51445">
    <property type="entry name" value="(Trans)glycosidases"/>
    <property type="match status" value="1"/>
</dbReference>
<keyword evidence="6 11" id="KW-0472">Membrane</keyword>
<dbReference type="GO" id="GO:0005886">
    <property type="term" value="C:plasma membrane"/>
    <property type="evidence" value="ECO:0007669"/>
    <property type="project" value="UniProtKB-SubCell"/>
</dbReference>
<dbReference type="InterPro" id="IPR012946">
    <property type="entry name" value="X8"/>
</dbReference>
<evidence type="ECO:0000256" key="5">
    <source>
        <dbReference type="ARBA" id="ARBA00022729"/>
    </source>
</evidence>
<dbReference type="InterPro" id="IPR035979">
    <property type="entry name" value="RBD_domain_sf"/>
</dbReference>
<dbReference type="CDD" id="cd00590">
    <property type="entry name" value="RRM_SF"/>
    <property type="match status" value="1"/>
</dbReference>